<reference evidence="1" key="1">
    <citation type="submission" date="2021-06" db="EMBL/GenBank/DDBJ databases">
        <authorList>
            <person name="Kallberg Y."/>
            <person name="Tangrot J."/>
            <person name="Rosling A."/>
        </authorList>
    </citation>
    <scope>NUCLEOTIDE SEQUENCE</scope>
    <source>
        <strain evidence="1">MA453B</strain>
    </source>
</reference>
<proteinExistence type="predicted"/>
<dbReference type="Proteomes" id="UP000789405">
    <property type="component" value="Unassembled WGS sequence"/>
</dbReference>
<dbReference type="AlphaFoldDB" id="A0A9N9IHW9"/>
<name>A0A9N9IHW9_9GLOM</name>
<evidence type="ECO:0000313" key="1">
    <source>
        <dbReference type="EMBL" id="CAG8735530.1"/>
    </source>
</evidence>
<dbReference type="OrthoDB" id="1607513at2759"/>
<comment type="caution">
    <text evidence="1">The sequence shown here is derived from an EMBL/GenBank/DDBJ whole genome shotgun (WGS) entry which is preliminary data.</text>
</comment>
<evidence type="ECO:0000313" key="2">
    <source>
        <dbReference type="Proteomes" id="UP000789405"/>
    </source>
</evidence>
<gene>
    <name evidence="1" type="ORF">DERYTH_LOCUS15511</name>
</gene>
<feature type="non-terminal residue" evidence="1">
    <location>
        <position position="1"/>
    </location>
</feature>
<dbReference type="EMBL" id="CAJVPY010012653">
    <property type="protein sequence ID" value="CAG8735530.1"/>
    <property type="molecule type" value="Genomic_DNA"/>
</dbReference>
<organism evidence="1 2">
    <name type="scientific">Dentiscutata erythropus</name>
    <dbReference type="NCBI Taxonomy" id="1348616"/>
    <lineage>
        <taxon>Eukaryota</taxon>
        <taxon>Fungi</taxon>
        <taxon>Fungi incertae sedis</taxon>
        <taxon>Mucoromycota</taxon>
        <taxon>Glomeromycotina</taxon>
        <taxon>Glomeromycetes</taxon>
        <taxon>Diversisporales</taxon>
        <taxon>Gigasporaceae</taxon>
        <taxon>Dentiscutata</taxon>
    </lineage>
</organism>
<protein>
    <submittedName>
        <fullName evidence="1">20849_t:CDS:1</fullName>
    </submittedName>
</protein>
<sequence>MFEEREKSLELLQKLYDSMKEDSQLTDMNMQQQTMFYNCSNNNDFFEALENKVSGSASEAEEDKKYLLIPAIFVPSERLFSTTGNYIFAKYTQLSLDLVNQ</sequence>
<accession>A0A9N9IHW9</accession>
<keyword evidence="2" id="KW-1185">Reference proteome</keyword>